<dbReference type="Pfam" id="PF16778">
    <property type="entry name" value="Phage_tail_APC"/>
    <property type="match status" value="1"/>
</dbReference>
<dbReference type="EMBL" id="CP036295">
    <property type="protein sequence ID" value="QCC85030.1"/>
    <property type="molecule type" value="Genomic_DNA"/>
</dbReference>
<accession>A0A4V1CX54</accession>
<evidence type="ECO:0000313" key="4">
    <source>
        <dbReference type="Proteomes" id="UP000297065"/>
    </source>
</evidence>
<name>A0A4V1CX54_DESDE</name>
<organism evidence="3 4">
    <name type="scientific">Desulfovibrio desulfuricans</name>
    <dbReference type="NCBI Taxonomy" id="876"/>
    <lineage>
        <taxon>Bacteria</taxon>
        <taxon>Pseudomonadati</taxon>
        <taxon>Thermodesulfobacteriota</taxon>
        <taxon>Desulfovibrionia</taxon>
        <taxon>Desulfovibrionales</taxon>
        <taxon>Desulfovibrionaceae</taxon>
        <taxon>Desulfovibrio</taxon>
    </lineage>
</organism>
<evidence type="ECO:0000256" key="1">
    <source>
        <dbReference type="SAM" id="MobiDB-lite"/>
    </source>
</evidence>
<dbReference type="Proteomes" id="UP000297065">
    <property type="component" value="Chromosome"/>
</dbReference>
<feature type="region of interest" description="Disordered" evidence="1">
    <location>
        <begin position="106"/>
        <end position="135"/>
    </location>
</feature>
<protein>
    <recommendedName>
        <fullName evidence="2">Phage tail assembly chaperone-like domain-containing protein</fullName>
    </recommendedName>
</protein>
<dbReference type="Gene3D" id="6.10.140.1310">
    <property type="match status" value="1"/>
</dbReference>
<feature type="domain" description="Phage tail assembly chaperone-like" evidence="2">
    <location>
        <begin position="64"/>
        <end position="125"/>
    </location>
</feature>
<evidence type="ECO:0000259" key="2">
    <source>
        <dbReference type="Pfam" id="PF16778"/>
    </source>
</evidence>
<reference evidence="3 4" key="1">
    <citation type="submission" date="2019-02" db="EMBL/GenBank/DDBJ databases">
        <title>Complete Genome Sequence of Desulfovibrio desulfuricans IC1, a Sulfonate Utilizing Anaerobe.</title>
        <authorList>
            <person name="Day L.A."/>
            <person name="De Leon K.B."/>
            <person name="Wall J.D."/>
        </authorList>
    </citation>
    <scope>NUCLEOTIDE SEQUENCE [LARGE SCALE GENOMIC DNA]</scope>
    <source>
        <strain evidence="3 4">IC1</strain>
    </source>
</reference>
<evidence type="ECO:0000313" key="3">
    <source>
        <dbReference type="EMBL" id="QCC85030.1"/>
    </source>
</evidence>
<dbReference type="InterPro" id="IPR031893">
    <property type="entry name" value="Phage_tail_APC"/>
</dbReference>
<sequence length="135" mass="14341">MENVIDIRIALEQLGTGWQFGGSVTAGTQEAWDAAAWEDERPKPSWGELCAAHASATTAAQFITLRADRDARLADTDKMLLPDYPIGAETLAQVKAYRAALRALPEQPGAPWDGGGAATPWPAAPSKPQAEQPCA</sequence>
<proteinExistence type="predicted"/>
<gene>
    <name evidence="3" type="ORF">DDIC_03870</name>
</gene>
<dbReference type="AlphaFoldDB" id="A0A4V1CX54"/>
<dbReference type="RefSeq" id="WP_136399232.1">
    <property type="nucleotide sequence ID" value="NZ_CP036295.1"/>
</dbReference>